<gene>
    <name evidence="11" type="ORF">SAMN02745189_01738</name>
</gene>
<evidence type="ECO:0000256" key="4">
    <source>
        <dbReference type="ARBA" id="ARBA00022490"/>
    </source>
</evidence>
<evidence type="ECO:0000313" key="11">
    <source>
        <dbReference type="EMBL" id="SHM21134.1"/>
    </source>
</evidence>
<accession>A0A1M7GXL4</accession>
<dbReference type="GO" id="GO:0046872">
    <property type="term" value="F:metal ion binding"/>
    <property type="evidence" value="ECO:0007669"/>
    <property type="project" value="UniProtKB-KW"/>
</dbReference>
<keyword evidence="9" id="KW-0460">Magnesium</keyword>
<keyword evidence="12" id="KW-1185">Reference proteome</keyword>
<evidence type="ECO:0000313" key="12">
    <source>
        <dbReference type="Proteomes" id="UP000184206"/>
    </source>
</evidence>
<dbReference type="PANTHER" id="PTHR33540">
    <property type="entry name" value="TRNA THREONYLCARBAMOYLADENOSINE BIOSYNTHESIS PROTEIN TSAE"/>
    <property type="match status" value="1"/>
</dbReference>
<evidence type="ECO:0000256" key="8">
    <source>
        <dbReference type="ARBA" id="ARBA00022840"/>
    </source>
</evidence>
<keyword evidence="5" id="KW-0819">tRNA processing</keyword>
<name>A0A1M7GXL4_9BACL</name>
<dbReference type="InterPro" id="IPR003442">
    <property type="entry name" value="T6A_TsaE"/>
</dbReference>
<dbReference type="Pfam" id="PF02367">
    <property type="entry name" value="TsaE"/>
    <property type="match status" value="1"/>
</dbReference>
<dbReference type="NCBIfam" id="TIGR00150">
    <property type="entry name" value="T6A_YjeE"/>
    <property type="match status" value="1"/>
</dbReference>
<evidence type="ECO:0000256" key="2">
    <source>
        <dbReference type="ARBA" id="ARBA00007599"/>
    </source>
</evidence>
<dbReference type="GO" id="GO:0002949">
    <property type="term" value="P:tRNA threonylcarbamoyladenosine modification"/>
    <property type="evidence" value="ECO:0007669"/>
    <property type="project" value="InterPro"/>
</dbReference>
<dbReference type="AlphaFoldDB" id="A0A1M7GXL4"/>
<keyword evidence="7" id="KW-0547">Nucleotide-binding</keyword>
<dbReference type="EMBL" id="FRCF01000007">
    <property type="protein sequence ID" value="SHM21134.1"/>
    <property type="molecule type" value="Genomic_DNA"/>
</dbReference>
<reference evidence="11 12" key="1">
    <citation type="submission" date="2016-11" db="EMBL/GenBank/DDBJ databases">
        <authorList>
            <person name="Jaros S."/>
            <person name="Januszkiewicz K."/>
            <person name="Wedrychowicz H."/>
        </authorList>
    </citation>
    <scope>NUCLEOTIDE SEQUENCE [LARGE SCALE GENOMIC DNA]</scope>
    <source>
        <strain evidence="11 12">DSM 16010</strain>
    </source>
</reference>
<dbReference type="Gene3D" id="3.40.50.300">
    <property type="entry name" value="P-loop containing nucleotide triphosphate hydrolases"/>
    <property type="match status" value="1"/>
</dbReference>
<evidence type="ECO:0000256" key="9">
    <source>
        <dbReference type="ARBA" id="ARBA00022842"/>
    </source>
</evidence>
<dbReference type="InterPro" id="IPR027417">
    <property type="entry name" value="P-loop_NTPase"/>
</dbReference>
<sequence length="154" mass="17823">MMKKEIIVSSLNDMERLAGLFGEKVYPNIMLLLSGDLGAGKTTFAQFLGGKLGVKRHITSPTFNIIKSYKGQLPIHHMDCYRLEDSDEDLGFDEYFNDDAVVIIEWYTYIEEFLPEEHITVEIKRVNDQRIVTLEGMGSKNERVVKEIYEEFTY</sequence>
<evidence type="ECO:0000256" key="10">
    <source>
        <dbReference type="ARBA" id="ARBA00032441"/>
    </source>
</evidence>
<dbReference type="GO" id="GO:0005737">
    <property type="term" value="C:cytoplasm"/>
    <property type="evidence" value="ECO:0007669"/>
    <property type="project" value="UniProtKB-SubCell"/>
</dbReference>
<evidence type="ECO:0000256" key="3">
    <source>
        <dbReference type="ARBA" id="ARBA00019010"/>
    </source>
</evidence>
<dbReference type="STRING" id="1123231.SAMN02745189_01738"/>
<keyword evidence="4" id="KW-0963">Cytoplasm</keyword>
<keyword evidence="6" id="KW-0479">Metal-binding</keyword>
<comment type="subcellular location">
    <subcellularLocation>
        <location evidence="1">Cytoplasm</location>
    </subcellularLocation>
</comment>
<dbReference type="GO" id="GO:0005524">
    <property type="term" value="F:ATP binding"/>
    <property type="evidence" value="ECO:0007669"/>
    <property type="project" value="UniProtKB-KW"/>
</dbReference>
<evidence type="ECO:0000256" key="5">
    <source>
        <dbReference type="ARBA" id="ARBA00022694"/>
    </source>
</evidence>
<dbReference type="Proteomes" id="UP000184206">
    <property type="component" value="Unassembled WGS sequence"/>
</dbReference>
<dbReference type="SUPFAM" id="SSF52540">
    <property type="entry name" value="P-loop containing nucleoside triphosphate hydrolases"/>
    <property type="match status" value="1"/>
</dbReference>
<proteinExistence type="inferred from homology"/>
<evidence type="ECO:0000256" key="1">
    <source>
        <dbReference type="ARBA" id="ARBA00004496"/>
    </source>
</evidence>
<protein>
    <recommendedName>
        <fullName evidence="3">tRNA threonylcarbamoyladenosine biosynthesis protein TsaE</fullName>
    </recommendedName>
    <alternativeName>
        <fullName evidence="10">t(6)A37 threonylcarbamoyladenosine biosynthesis protein TsaE</fullName>
    </alternativeName>
</protein>
<evidence type="ECO:0000256" key="6">
    <source>
        <dbReference type="ARBA" id="ARBA00022723"/>
    </source>
</evidence>
<organism evidence="11 12">
    <name type="scientific">Lacicoccus alkaliphilus DSM 16010</name>
    <dbReference type="NCBI Taxonomy" id="1123231"/>
    <lineage>
        <taxon>Bacteria</taxon>
        <taxon>Bacillati</taxon>
        <taxon>Bacillota</taxon>
        <taxon>Bacilli</taxon>
        <taxon>Bacillales</taxon>
        <taxon>Salinicoccaceae</taxon>
        <taxon>Lacicoccus</taxon>
    </lineage>
</organism>
<dbReference type="PANTHER" id="PTHR33540:SF2">
    <property type="entry name" value="TRNA THREONYLCARBAMOYLADENOSINE BIOSYNTHESIS PROTEIN TSAE"/>
    <property type="match status" value="1"/>
</dbReference>
<keyword evidence="8" id="KW-0067">ATP-binding</keyword>
<comment type="similarity">
    <text evidence="2">Belongs to the TsaE family.</text>
</comment>
<evidence type="ECO:0000256" key="7">
    <source>
        <dbReference type="ARBA" id="ARBA00022741"/>
    </source>
</evidence>